<dbReference type="PANTHER" id="PTHR43390">
    <property type="entry name" value="SIGNAL PEPTIDASE I"/>
    <property type="match status" value="1"/>
</dbReference>
<comment type="catalytic activity">
    <reaction evidence="1 7">
        <text>Cleavage of hydrophobic, N-terminal signal or leader sequences from secreted and periplasmic proteins.</text>
        <dbReference type="EC" id="3.4.21.89"/>
    </reaction>
</comment>
<dbReference type="CDD" id="cd06530">
    <property type="entry name" value="S26_SPase_I"/>
    <property type="match status" value="1"/>
</dbReference>
<feature type="active site" evidence="6">
    <location>
        <position position="216"/>
    </location>
</feature>
<dbReference type="InterPro" id="IPR019533">
    <property type="entry name" value="Peptidase_S26"/>
</dbReference>
<dbReference type="AlphaFoldDB" id="A0A853AD92"/>
<keyword evidence="7" id="KW-0812">Transmembrane</keyword>
<evidence type="ECO:0000256" key="3">
    <source>
        <dbReference type="ARBA" id="ARBA00009370"/>
    </source>
</evidence>
<feature type="region of interest" description="Disordered" evidence="8">
    <location>
        <begin position="1"/>
        <end position="106"/>
    </location>
</feature>
<dbReference type="InterPro" id="IPR036286">
    <property type="entry name" value="LexA/Signal_pep-like_sf"/>
</dbReference>
<evidence type="ECO:0000256" key="8">
    <source>
        <dbReference type="SAM" id="MobiDB-lite"/>
    </source>
</evidence>
<keyword evidence="11" id="KW-1185">Reference proteome</keyword>
<comment type="similarity">
    <text evidence="3 7">Belongs to the peptidase S26 family.</text>
</comment>
<dbReference type="PRINTS" id="PR00727">
    <property type="entry name" value="LEADERPTASE"/>
</dbReference>
<dbReference type="PANTHER" id="PTHR43390:SF1">
    <property type="entry name" value="CHLOROPLAST PROCESSING PEPTIDASE"/>
    <property type="match status" value="1"/>
</dbReference>
<protein>
    <recommendedName>
        <fullName evidence="4 7">Signal peptidase I</fullName>
        <ecNumber evidence="4 7">3.4.21.89</ecNumber>
    </recommendedName>
</protein>
<keyword evidence="5 7" id="KW-0378">Hydrolase</keyword>
<evidence type="ECO:0000256" key="6">
    <source>
        <dbReference type="PIRSR" id="PIRSR600223-1"/>
    </source>
</evidence>
<dbReference type="GO" id="GO:0004252">
    <property type="term" value="F:serine-type endopeptidase activity"/>
    <property type="evidence" value="ECO:0007669"/>
    <property type="project" value="InterPro"/>
</dbReference>
<dbReference type="Gene3D" id="2.10.109.10">
    <property type="entry name" value="Umud Fragment, subunit A"/>
    <property type="match status" value="1"/>
</dbReference>
<feature type="compositionally biased region" description="Low complexity" evidence="8">
    <location>
        <begin position="41"/>
        <end position="99"/>
    </location>
</feature>
<dbReference type="EMBL" id="JACBZD010000002">
    <property type="protein sequence ID" value="NYI08408.1"/>
    <property type="molecule type" value="Genomic_DNA"/>
</dbReference>
<evidence type="ECO:0000256" key="5">
    <source>
        <dbReference type="ARBA" id="ARBA00022801"/>
    </source>
</evidence>
<keyword evidence="7" id="KW-0472">Membrane</keyword>
<feature type="transmembrane region" description="Helical" evidence="7">
    <location>
        <begin position="118"/>
        <end position="141"/>
    </location>
</feature>
<sequence length="324" mass="33269">MGDVAIGARSGSGGPLEPDGTGGQGGFAASSGEGEGGTTPGGRPEAPGARAAAGDGAWPEAGQAPGTAAGGADAVSGGAGPQGAHPGDAAPAPEGGAEATSDGEAAPKRKQRSFWVELPFLVVIALALALVIKTFLVQAFVIPSASMEDTLQIEDRVLVDKLTPWFGSEPERGEVVVFRDPGQWLGPAPAASDNPVVRFFTFIGLMPDANEQNLIKRVIGVGGDTIECQGTGPVMVNGEPLDEPYLKPGVTPCGDRSFGPVTVPEGSIWVMGDNRSNSEDSRYHQNENGGFVPVDDVVGRALVIAWPVGHWDYLEVPETYAQFG</sequence>
<keyword evidence="7" id="KW-0645">Protease</keyword>
<dbReference type="InterPro" id="IPR019758">
    <property type="entry name" value="Pept_S26A_signal_pept_1_CS"/>
</dbReference>
<dbReference type="Proteomes" id="UP000567795">
    <property type="component" value="Unassembled WGS sequence"/>
</dbReference>
<comment type="caution">
    <text evidence="10">The sequence shown here is derived from an EMBL/GenBank/DDBJ whole genome shotgun (WGS) entry which is preliminary data.</text>
</comment>
<organism evidence="10 11">
    <name type="scientific">Allostreptomyces psammosilenae</name>
    <dbReference type="NCBI Taxonomy" id="1892865"/>
    <lineage>
        <taxon>Bacteria</taxon>
        <taxon>Bacillati</taxon>
        <taxon>Actinomycetota</taxon>
        <taxon>Actinomycetes</taxon>
        <taxon>Kitasatosporales</taxon>
        <taxon>Streptomycetaceae</taxon>
        <taxon>Allostreptomyces</taxon>
    </lineage>
</organism>
<reference evidence="10 11" key="1">
    <citation type="submission" date="2020-07" db="EMBL/GenBank/DDBJ databases">
        <title>Sequencing the genomes of 1000 actinobacteria strains.</title>
        <authorList>
            <person name="Klenk H.-P."/>
        </authorList>
    </citation>
    <scope>NUCLEOTIDE SEQUENCE [LARGE SCALE GENOMIC DNA]</scope>
    <source>
        <strain evidence="10 11">DSM 42178</strain>
    </source>
</reference>
<dbReference type="NCBIfam" id="TIGR02227">
    <property type="entry name" value="sigpep_I_bact"/>
    <property type="match status" value="1"/>
</dbReference>
<comment type="subcellular location">
    <subcellularLocation>
        <location evidence="2">Cell membrane</location>
        <topology evidence="2">Single-pass type II membrane protein</topology>
    </subcellularLocation>
    <subcellularLocation>
        <location evidence="7">Membrane</location>
        <topology evidence="7">Single-pass type II membrane protein</topology>
    </subcellularLocation>
</comment>
<dbReference type="SUPFAM" id="SSF51306">
    <property type="entry name" value="LexA/Signal peptidase"/>
    <property type="match status" value="1"/>
</dbReference>
<evidence type="ECO:0000256" key="4">
    <source>
        <dbReference type="ARBA" id="ARBA00013208"/>
    </source>
</evidence>
<accession>A0A853AD92</accession>
<name>A0A853AD92_9ACTN</name>
<feature type="domain" description="Peptidase S26" evidence="9">
    <location>
        <begin position="119"/>
        <end position="306"/>
    </location>
</feature>
<evidence type="ECO:0000259" key="9">
    <source>
        <dbReference type="Pfam" id="PF10502"/>
    </source>
</evidence>
<proteinExistence type="inferred from homology"/>
<dbReference type="GO" id="GO:0005886">
    <property type="term" value="C:plasma membrane"/>
    <property type="evidence" value="ECO:0007669"/>
    <property type="project" value="UniProtKB-SubCell"/>
</dbReference>
<dbReference type="GO" id="GO:0006465">
    <property type="term" value="P:signal peptide processing"/>
    <property type="evidence" value="ECO:0007669"/>
    <property type="project" value="InterPro"/>
</dbReference>
<feature type="compositionally biased region" description="Gly residues" evidence="8">
    <location>
        <begin position="10"/>
        <end position="26"/>
    </location>
</feature>
<evidence type="ECO:0000313" key="10">
    <source>
        <dbReference type="EMBL" id="NYI08408.1"/>
    </source>
</evidence>
<dbReference type="EC" id="3.4.21.89" evidence="4 7"/>
<dbReference type="PROSITE" id="PS00761">
    <property type="entry name" value="SPASE_I_3"/>
    <property type="match status" value="1"/>
</dbReference>
<evidence type="ECO:0000256" key="7">
    <source>
        <dbReference type="RuleBase" id="RU362042"/>
    </source>
</evidence>
<dbReference type="Pfam" id="PF10502">
    <property type="entry name" value="Peptidase_S26"/>
    <property type="match status" value="1"/>
</dbReference>
<feature type="active site" evidence="6">
    <location>
        <position position="146"/>
    </location>
</feature>
<dbReference type="InterPro" id="IPR000223">
    <property type="entry name" value="Pept_S26A_signal_pept_1"/>
</dbReference>
<gene>
    <name evidence="10" type="ORF">FHU37_005437</name>
</gene>
<dbReference type="RefSeq" id="WP_179817226.1">
    <property type="nucleotide sequence ID" value="NZ_JACBZD010000002.1"/>
</dbReference>
<evidence type="ECO:0000313" key="11">
    <source>
        <dbReference type="Proteomes" id="UP000567795"/>
    </source>
</evidence>
<dbReference type="GO" id="GO:0009003">
    <property type="term" value="F:signal peptidase activity"/>
    <property type="evidence" value="ECO:0007669"/>
    <property type="project" value="UniProtKB-EC"/>
</dbReference>
<evidence type="ECO:0000256" key="1">
    <source>
        <dbReference type="ARBA" id="ARBA00000677"/>
    </source>
</evidence>
<keyword evidence="7" id="KW-1133">Transmembrane helix</keyword>
<evidence type="ECO:0000256" key="2">
    <source>
        <dbReference type="ARBA" id="ARBA00004401"/>
    </source>
</evidence>